<gene>
    <name evidence="8" type="ORF">A1D18_05370</name>
</gene>
<evidence type="ECO:0000313" key="8">
    <source>
        <dbReference type="EMBL" id="OIZ94277.1"/>
    </source>
</evidence>
<dbReference type="AlphaFoldDB" id="A0A1J8PGT1"/>
<evidence type="ECO:0000256" key="6">
    <source>
        <dbReference type="ARBA" id="ARBA00023004"/>
    </source>
</evidence>
<comment type="subcellular location">
    <subcellularLocation>
        <location evidence="1">Membrane</location>
    </subcellularLocation>
</comment>
<keyword evidence="4" id="KW-0479">Metal-binding</keyword>
<dbReference type="Proteomes" id="UP000183924">
    <property type="component" value="Unassembled WGS sequence"/>
</dbReference>
<evidence type="ECO:0000256" key="2">
    <source>
        <dbReference type="ARBA" id="ARBA00022617"/>
    </source>
</evidence>
<proteinExistence type="predicted"/>
<dbReference type="GO" id="GO:0020037">
    <property type="term" value="F:heme binding"/>
    <property type="evidence" value="ECO:0007669"/>
    <property type="project" value="InterPro"/>
</dbReference>
<evidence type="ECO:0000256" key="4">
    <source>
        <dbReference type="ARBA" id="ARBA00022723"/>
    </source>
</evidence>
<comment type="caution">
    <text evidence="8">The sequence shown here is derived from an EMBL/GenBank/DDBJ whole genome shotgun (WGS) entry which is preliminary data.</text>
</comment>
<organism evidence="8 9">
    <name type="scientific">Candidatus Rickettsiella isopodorum</name>
    <dbReference type="NCBI Taxonomy" id="1225476"/>
    <lineage>
        <taxon>Bacteria</taxon>
        <taxon>Pseudomonadati</taxon>
        <taxon>Pseudomonadota</taxon>
        <taxon>Gammaproteobacteria</taxon>
        <taxon>Legionellales</taxon>
        <taxon>Coxiellaceae</taxon>
        <taxon>Rickettsiella</taxon>
    </lineage>
</organism>
<dbReference type="GO" id="GO:0046872">
    <property type="term" value="F:metal ion binding"/>
    <property type="evidence" value="ECO:0007669"/>
    <property type="project" value="UniProtKB-KW"/>
</dbReference>
<sequence>MRYNRLGVDLNIDDPFNSAPQQRLKDNLVFTQAKTSDTIKSSLHKKESLLWFGKPPPDLSLSIRARSADWVYNYLLSFYLDDTRPFGVNNSFIKNTAMPDPLAIIRMDTNTYHTNINDRSSLKIINRTYSHSNKSRLKAPMLEGIVIDLVNFLAYTAEPTKNNRQSLGKKVCGFLLLLTYFVYLLKKKIWGNIEKINIFHNP</sequence>
<dbReference type="GO" id="GO:0009055">
    <property type="term" value="F:electron transfer activity"/>
    <property type="evidence" value="ECO:0007669"/>
    <property type="project" value="InterPro"/>
</dbReference>
<evidence type="ECO:0000313" key="9">
    <source>
        <dbReference type="Proteomes" id="UP000183924"/>
    </source>
</evidence>
<dbReference type="SUPFAM" id="SSF46626">
    <property type="entry name" value="Cytochrome c"/>
    <property type="match status" value="1"/>
</dbReference>
<dbReference type="PANTHER" id="PTHR10266">
    <property type="entry name" value="CYTOCHROME C1"/>
    <property type="match status" value="1"/>
</dbReference>
<reference evidence="8 9" key="1">
    <citation type="submission" date="2016-03" db="EMBL/GenBank/DDBJ databases">
        <title>Comparative genomics of Rickettsiella.</title>
        <authorList>
            <person name="Chandler C."/>
            <person name="Wang Y."/>
        </authorList>
    </citation>
    <scope>NUCLEOTIDE SEQUENCE [LARGE SCALE GENOMIC DNA]</scope>
    <source>
        <strain evidence="8 9">RCFS May 2013</strain>
    </source>
</reference>
<dbReference type="Pfam" id="PF02167">
    <property type="entry name" value="Cytochrom_C1"/>
    <property type="match status" value="1"/>
</dbReference>
<dbReference type="EMBL" id="LUKY01000033">
    <property type="protein sequence ID" value="OIZ94277.1"/>
    <property type="molecule type" value="Genomic_DNA"/>
</dbReference>
<keyword evidence="2" id="KW-0349">Heme</keyword>
<evidence type="ECO:0000256" key="3">
    <source>
        <dbReference type="ARBA" id="ARBA00022692"/>
    </source>
</evidence>
<dbReference type="InterPro" id="IPR036909">
    <property type="entry name" value="Cyt_c-like_dom_sf"/>
</dbReference>
<dbReference type="Gene3D" id="1.10.760.10">
    <property type="entry name" value="Cytochrome c-like domain"/>
    <property type="match status" value="1"/>
</dbReference>
<protein>
    <submittedName>
        <fullName evidence="8">Uncharacterized protein</fullName>
    </submittedName>
</protein>
<accession>A0A1J8PGT1</accession>
<dbReference type="Gene3D" id="1.20.5.100">
    <property type="entry name" value="Cytochrome c1, transmembrane anchor, C-terminal"/>
    <property type="match status" value="1"/>
</dbReference>
<keyword evidence="5" id="KW-1133">Transmembrane helix</keyword>
<keyword evidence="9" id="KW-1185">Reference proteome</keyword>
<dbReference type="InterPro" id="IPR002326">
    <property type="entry name" value="Cyt_c1"/>
</dbReference>
<dbReference type="PANTHER" id="PTHR10266:SF3">
    <property type="entry name" value="CYTOCHROME C1, HEME PROTEIN, MITOCHONDRIAL"/>
    <property type="match status" value="1"/>
</dbReference>
<evidence type="ECO:0000256" key="1">
    <source>
        <dbReference type="ARBA" id="ARBA00004370"/>
    </source>
</evidence>
<keyword evidence="7" id="KW-0472">Membrane</keyword>
<dbReference type="GO" id="GO:0016020">
    <property type="term" value="C:membrane"/>
    <property type="evidence" value="ECO:0007669"/>
    <property type="project" value="UniProtKB-SubCell"/>
</dbReference>
<keyword evidence="3" id="KW-0812">Transmembrane</keyword>
<evidence type="ECO:0000256" key="5">
    <source>
        <dbReference type="ARBA" id="ARBA00022989"/>
    </source>
</evidence>
<keyword evidence="6" id="KW-0408">Iron</keyword>
<name>A0A1J8PGT1_9COXI</name>
<evidence type="ECO:0000256" key="7">
    <source>
        <dbReference type="ARBA" id="ARBA00023136"/>
    </source>
</evidence>
<dbReference type="STRING" id="1225476.A1D18_05370"/>
<dbReference type="PRINTS" id="PR00603">
    <property type="entry name" value="CYTOCHROMEC1"/>
</dbReference>